<dbReference type="InterPro" id="IPR000157">
    <property type="entry name" value="TIR_dom"/>
</dbReference>
<dbReference type="InterPro" id="IPR035897">
    <property type="entry name" value="Toll_tir_struct_dom_sf"/>
</dbReference>
<evidence type="ECO:0000259" key="1">
    <source>
        <dbReference type="PROSITE" id="PS50104"/>
    </source>
</evidence>
<reference evidence="2" key="1">
    <citation type="submission" date="2006-07" db="EMBL/GenBank/DDBJ databases">
        <title>Complete sequence of Thiomicrospira crunogena XCL-2.</title>
        <authorList>
            <consortium name="US DOE Joint Genome Institute"/>
            <person name="Copeland A."/>
            <person name="Lucas S."/>
            <person name="Lapidus A."/>
            <person name="Barry K."/>
            <person name="Detter J.C."/>
            <person name="Glavina del Rio T."/>
            <person name="Hammon N."/>
            <person name="Israni S."/>
            <person name="Dalin E."/>
            <person name="Tice H."/>
            <person name="Pitluck S."/>
            <person name="Chain P."/>
            <person name="Malfatti S."/>
            <person name="Shin M."/>
            <person name="Vergez L."/>
            <person name="Schmutz J."/>
            <person name="Larimer F."/>
            <person name="Land M."/>
            <person name="Hauser L."/>
            <person name="Kyrpides N."/>
            <person name="Lykidis A."/>
            <person name="Scott K.M."/>
            <person name="Sievert S."/>
            <person name="Kerfeld C."/>
            <person name="Freyermuth S."/>
            <person name="Dobrinski K."/>
            <person name="Boller A."/>
            <person name="Fitzpatrick K."/>
            <person name="Thoma P."/>
            <person name="Moore J."/>
            <person name="Richardson P."/>
        </authorList>
    </citation>
    <scope>NUCLEOTIDE SEQUENCE</scope>
    <source>
        <strain evidence="2">XCL-2</strain>
    </source>
</reference>
<dbReference type="OrthoDB" id="7055795at2"/>
<feature type="domain" description="TIR" evidence="1">
    <location>
        <begin position="2"/>
        <end position="133"/>
    </location>
</feature>
<dbReference type="SUPFAM" id="SSF52200">
    <property type="entry name" value="Toll/Interleukin receptor TIR domain"/>
    <property type="match status" value="1"/>
</dbReference>
<sequence length="262" mass="29692">MPAYDVVISFAGEDRAVAESIASNLVTRGINVFYDEYEKANLWGKDLYVHLTKIYRDDSKFCLMVISEDYVKKQWTNHERKAAQARAFNENREYILPLRLDDAEIDGILGTTGYIDYRNTSVDHIIDLLTEKVIQYNKENGIAYKIVKAETVFQQAIDFKGNSAFRDSDMNTECPACCTQQKLSEATLSLDGDDTIYTCKNGCQPLVVISRPGIVAWPGRGVRLQDYVIRNVREITIKTESMGMPMLIPASKAALMKMRSSR</sequence>
<dbReference type="GO" id="GO:0007165">
    <property type="term" value="P:signal transduction"/>
    <property type="evidence" value="ECO:0007669"/>
    <property type="project" value="InterPro"/>
</dbReference>
<protein>
    <submittedName>
        <fullName evidence="2">Uncharacterized protein containing a TIR (Toll-Interleukin 1-resistance) domain</fullName>
    </submittedName>
</protein>
<dbReference type="KEGG" id="tcx:Tcr_0366"/>
<dbReference type="PROSITE" id="PS50104">
    <property type="entry name" value="TIR"/>
    <property type="match status" value="1"/>
</dbReference>
<gene>
    <name evidence="2" type="ordered locus">Tcr_0366</name>
</gene>
<name>Q31IR1_HYDCU</name>
<dbReference type="HOGENOM" id="CLU_1061465_0_0_6"/>
<dbReference type="STRING" id="317025.Tcr_0366"/>
<organism evidence="2">
    <name type="scientific">Hydrogenovibrio crunogenus (strain DSM 25203 / XCL-2)</name>
    <name type="common">Thiomicrospira crunogena</name>
    <dbReference type="NCBI Taxonomy" id="317025"/>
    <lineage>
        <taxon>Bacteria</taxon>
        <taxon>Pseudomonadati</taxon>
        <taxon>Pseudomonadota</taxon>
        <taxon>Gammaproteobacteria</taxon>
        <taxon>Thiotrichales</taxon>
        <taxon>Piscirickettsiaceae</taxon>
        <taxon>Hydrogenovibrio</taxon>
    </lineage>
</organism>
<dbReference type="SMART" id="SM00255">
    <property type="entry name" value="TIR"/>
    <property type="match status" value="1"/>
</dbReference>
<dbReference type="Pfam" id="PF13676">
    <property type="entry name" value="TIR_2"/>
    <property type="match status" value="1"/>
</dbReference>
<accession>Q31IR1</accession>
<dbReference type="eggNOG" id="COG4916">
    <property type="taxonomic scope" value="Bacteria"/>
</dbReference>
<dbReference type="EMBL" id="CP000109">
    <property type="protein sequence ID" value="ABB40962.1"/>
    <property type="molecule type" value="Genomic_DNA"/>
</dbReference>
<evidence type="ECO:0000313" key="2">
    <source>
        <dbReference type="EMBL" id="ABB40962.1"/>
    </source>
</evidence>
<dbReference type="AlphaFoldDB" id="Q31IR1"/>
<dbReference type="Gene3D" id="3.40.50.10140">
    <property type="entry name" value="Toll/interleukin-1 receptor homology (TIR) domain"/>
    <property type="match status" value="1"/>
</dbReference>
<proteinExistence type="predicted"/>